<keyword evidence="3" id="KW-0547">Nucleotide-binding</keyword>
<evidence type="ECO:0000256" key="3">
    <source>
        <dbReference type="ARBA" id="ARBA00022741"/>
    </source>
</evidence>
<protein>
    <submittedName>
        <fullName evidence="10">Aurora kinase</fullName>
    </submittedName>
</protein>
<dbReference type="PANTHER" id="PTHR24350">
    <property type="entry name" value="SERINE/THREONINE-PROTEIN KINASE IAL-RELATED"/>
    <property type="match status" value="1"/>
</dbReference>
<evidence type="ECO:0000256" key="1">
    <source>
        <dbReference type="ARBA" id="ARBA00022527"/>
    </source>
</evidence>
<organism evidence="9 10">
    <name type="scientific">Panagrolaimus superbus</name>
    <dbReference type="NCBI Taxonomy" id="310955"/>
    <lineage>
        <taxon>Eukaryota</taxon>
        <taxon>Metazoa</taxon>
        <taxon>Ecdysozoa</taxon>
        <taxon>Nematoda</taxon>
        <taxon>Chromadorea</taxon>
        <taxon>Rhabditida</taxon>
        <taxon>Tylenchina</taxon>
        <taxon>Panagrolaimomorpha</taxon>
        <taxon>Panagrolaimoidea</taxon>
        <taxon>Panagrolaimidae</taxon>
        <taxon>Panagrolaimus</taxon>
    </lineage>
</organism>
<proteinExistence type="predicted"/>
<evidence type="ECO:0000313" key="9">
    <source>
        <dbReference type="Proteomes" id="UP000887577"/>
    </source>
</evidence>
<keyword evidence="4" id="KW-0418">Kinase</keyword>
<dbReference type="SUPFAM" id="SSF56112">
    <property type="entry name" value="Protein kinase-like (PK-like)"/>
    <property type="match status" value="1"/>
</dbReference>
<evidence type="ECO:0000256" key="5">
    <source>
        <dbReference type="ARBA" id="ARBA00022840"/>
    </source>
</evidence>
<evidence type="ECO:0000256" key="2">
    <source>
        <dbReference type="ARBA" id="ARBA00022679"/>
    </source>
</evidence>
<keyword evidence="2" id="KW-0808">Transferase</keyword>
<dbReference type="InterPro" id="IPR011009">
    <property type="entry name" value="Kinase-like_dom_sf"/>
</dbReference>
<comment type="catalytic activity">
    <reaction evidence="6">
        <text>L-threonyl-[protein] + ATP = O-phospho-L-threonyl-[protein] + ADP + H(+)</text>
        <dbReference type="Rhea" id="RHEA:46608"/>
        <dbReference type="Rhea" id="RHEA-COMP:11060"/>
        <dbReference type="Rhea" id="RHEA-COMP:11605"/>
        <dbReference type="ChEBI" id="CHEBI:15378"/>
        <dbReference type="ChEBI" id="CHEBI:30013"/>
        <dbReference type="ChEBI" id="CHEBI:30616"/>
        <dbReference type="ChEBI" id="CHEBI:61977"/>
        <dbReference type="ChEBI" id="CHEBI:456216"/>
        <dbReference type="EC" id="2.7.11.1"/>
    </reaction>
</comment>
<dbReference type="GO" id="GO:0005524">
    <property type="term" value="F:ATP binding"/>
    <property type="evidence" value="ECO:0007669"/>
    <property type="project" value="UniProtKB-KW"/>
</dbReference>
<dbReference type="AlphaFoldDB" id="A0A914XRN1"/>
<dbReference type="InterPro" id="IPR030616">
    <property type="entry name" value="Aur-like"/>
</dbReference>
<dbReference type="PROSITE" id="PS50011">
    <property type="entry name" value="PROTEIN_KINASE_DOM"/>
    <property type="match status" value="1"/>
</dbReference>
<comment type="catalytic activity">
    <reaction evidence="7">
        <text>L-seryl-[protein] + ATP = O-phospho-L-seryl-[protein] + ADP + H(+)</text>
        <dbReference type="Rhea" id="RHEA:17989"/>
        <dbReference type="Rhea" id="RHEA-COMP:9863"/>
        <dbReference type="Rhea" id="RHEA-COMP:11604"/>
        <dbReference type="ChEBI" id="CHEBI:15378"/>
        <dbReference type="ChEBI" id="CHEBI:29999"/>
        <dbReference type="ChEBI" id="CHEBI:30616"/>
        <dbReference type="ChEBI" id="CHEBI:83421"/>
        <dbReference type="ChEBI" id="CHEBI:456216"/>
        <dbReference type="EC" id="2.7.11.1"/>
    </reaction>
</comment>
<dbReference type="WBParaSite" id="PSU_v2.g10652.t1">
    <property type="protein sequence ID" value="PSU_v2.g10652.t1"/>
    <property type="gene ID" value="PSU_v2.g10652"/>
</dbReference>
<keyword evidence="9" id="KW-1185">Reference proteome</keyword>
<keyword evidence="5" id="KW-0067">ATP-binding</keyword>
<dbReference type="Proteomes" id="UP000887577">
    <property type="component" value="Unplaced"/>
</dbReference>
<dbReference type="Gene3D" id="1.10.510.10">
    <property type="entry name" value="Transferase(Phosphotransferase) domain 1"/>
    <property type="match status" value="1"/>
</dbReference>
<reference evidence="10" key="1">
    <citation type="submission" date="2022-11" db="UniProtKB">
        <authorList>
            <consortium name="WormBaseParasite"/>
        </authorList>
    </citation>
    <scope>IDENTIFICATION</scope>
</reference>
<evidence type="ECO:0000256" key="6">
    <source>
        <dbReference type="ARBA" id="ARBA00047899"/>
    </source>
</evidence>
<name>A0A914XRN1_9BILA</name>
<dbReference type="Pfam" id="PF00069">
    <property type="entry name" value="Pkinase"/>
    <property type="match status" value="1"/>
</dbReference>
<accession>A0A914XRN1</accession>
<feature type="domain" description="Protein kinase" evidence="8">
    <location>
        <begin position="1"/>
        <end position="80"/>
    </location>
</feature>
<sequence length="86" mass="9823">MCGTLDYLPPEMVVGHAYDKSVDYWAIGILCYEFLVGRPPFETLSNSGSNDRARDLISKLLVIDPSKRINLEQVMEHEWVQNHVNS</sequence>
<keyword evidence="1" id="KW-0723">Serine/threonine-protein kinase</keyword>
<evidence type="ECO:0000256" key="4">
    <source>
        <dbReference type="ARBA" id="ARBA00022777"/>
    </source>
</evidence>
<evidence type="ECO:0000313" key="10">
    <source>
        <dbReference type="WBParaSite" id="PSU_v2.g10652.t1"/>
    </source>
</evidence>
<evidence type="ECO:0000256" key="7">
    <source>
        <dbReference type="ARBA" id="ARBA00048679"/>
    </source>
</evidence>
<evidence type="ECO:0000259" key="8">
    <source>
        <dbReference type="PROSITE" id="PS50011"/>
    </source>
</evidence>
<dbReference type="GO" id="GO:0004674">
    <property type="term" value="F:protein serine/threonine kinase activity"/>
    <property type="evidence" value="ECO:0007669"/>
    <property type="project" value="UniProtKB-KW"/>
</dbReference>
<dbReference type="InterPro" id="IPR000719">
    <property type="entry name" value="Prot_kinase_dom"/>
</dbReference>